<gene>
    <name evidence="4" type="ORF">H8Q88_08800</name>
</gene>
<accession>A0A9X0R9G9</accession>
<protein>
    <submittedName>
        <fullName evidence="4">TetR/AcrR family transcriptional regulator</fullName>
    </submittedName>
</protein>
<dbReference type="PROSITE" id="PS50977">
    <property type="entry name" value="HTH_TETR_2"/>
    <property type="match status" value="1"/>
</dbReference>
<reference evidence="4" key="1">
    <citation type="submission" date="2020-08" db="EMBL/GenBank/DDBJ databases">
        <title>Genome Sequencing and Pan-Genome Analysis of Migratory bird Vibrio Strains, Inner Mongolia.</title>
        <authorList>
            <person name="Zheng L."/>
        </authorList>
    </citation>
    <scope>NUCLEOTIDE SEQUENCE</scope>
    <source>
        <strain evidence="4">M13F</strain>
    </source>
</reference>
<keyword evidence="1 2" id="KW-0238">DNA-binding</keyword>
<evidence type="ECO:0000256" key="1">
    <source>
        <dbReference type="ARBA" id="ARBA00023125"/>
    </source>
</evidence>
<dbReference type="EMBL" id="JACRUP010000004">
    <property type="protein sequence ID" value="MBC5851063.1"/>
    <property type="molecule type" value="Genomic_DNA"/>
</dbReference>
<organism evidence="4 5">
    <name type="scientific">Vibrio metschnikovii</name>
    <dbReference type="NCBI Taxonomy" id="28172"/>
    <lineage>
        <taxon>Bacteria</taxon>
        <taxon>Pseudomonadati</taxon>
        <taxon>Pseudomonadota</taxon>
        <taxon>Gammaproteobacteria</taxon>
        <taxon>Vibrionales</taxon>
        <taxon>Vibrionaceae</taxon>
        <taxon>Vibrio</taxon>
    </lineage>
</organism>
<dbReference type="SUPFAM" id="SSF46689">
    <property type="entry name" value="Homeodomain-like"/>
    <property type="match status" value="1"/>
</dbReference>
<dbReference type="Gene3D" id="1.10.357.10">
    <property type="entry name" value="Tetracycline Repressor, domain 2"/>
    <property type="match status" value="1"/>
</dbReference>
<evidence type="ECO:0000313" key="4">
    <source>
        <dbReference type="EMBL" id="MBC5851063.1"/>
    </source>
</evidence>
<comment type="caution">
    <text evidence="4">The sequence shown here is derived from an EMBL/GenBank/DDBJ whole genome shotgun (WGS) entry which is preliminary data.</text>
</comment>
<dbReference type="Proteomes" id="UP000615796">
    <property type="component" value="Unassembled WGS sequence"/>
</dbReference>
<dbReference type="InterPro" id="IPR009057">
    <property type="entry name" value="Homeodomain-like_sf"/>
</dbReference>
<sequence>MTTSERKLRERQEREQLFLMTACDMIEQDGFLNLHMAKLAKQCQYATGTLYQHFASREDLLAAIVGLKAADRTERFECIAQLEVSGRDKMLALAIADRLFQQRYPQHAKLEQYVFTEAVWENVSVAHKQKIFQSCKPIGEIVSRITQDALDCGELPDYGYHAMDLSLAPWAQCQGHHALVNADGLLEALAVSPNSMQLYRNITMLLNGMEWQPLLSLEDNVILQKVTALKIELEKYPAFH</sequence>
<feature type="domain" description="HTH tetR-type" evidence="3">
    <location>
        <begin position="12"/>
        <end position="72"/>
    </location>
</feature>
<dbReference type="GO" id="GO:0003677">
    <property type="term" value="F:DNA binding"/>
    <property type="evidence" value="ECO:0007669"/>
    <property type="project" value="UniProtKB-UniRule"/>
</dbReference>
<dbReference type="PRINTS" id="PR00455">
    <property type="entry name" value="HTHTETR"/>
</dbReference>
<dbReference type="InterPro" id="IPR001647">
    <property type="entry name" value="HTH_TetR"/>
</dbReference>
<evidence type="ECO:0000259" key="3">
    <source>
        <dbReference type="PROSITE" id="PS50977"/>
    </source>
</evidence>
<dbReference type="Pfam" id="PF00440">
    <property type="entry name" value="TetR_N"/>
    <property type="match status" value="1"/>
</dbReference>
<evidence type="ECO:0000313" key="5">
    <source>
        <dbReference type="Proteomes" id="UP000615796"/>
    </source>
</evidence>
<name>A0A9X0R9G9_VIBME</name>
<dbReference type="RefSeq" id="WP_158143812.1">
    <property type="nucleotide sequence ID" value="NZ_CAWQLT010000001.1"/>
</dbReference>
<evidence type="ECO:0000256" key="2">
    <source>
        <dbReference type="PROSITE-ProRule" id="PRU00335"/>
    </source>
</evidence>
<dbReference type="AlphaFoldDB" id="A0A9X0R9G9"/>
<keyword evidence="5" id="KW-1185">Reference proteome</keyword>
<feature type="DNA-binding region" description="H-T-H motif" evidence="2">
    <location>
        <begin position="35"/>
        <end position="54"/>
    </location>
</feature>
<proteinExistence type="predicted"/>